<dbReference type="EMBL" id="BPLR01010733">
    <property type="protein sequence ID" value="GIY41630.1"/>
    <property type="molecule type" value="Genomic_DNA"/>
</dbReference>
<feature type="compositionally biased region" description="Basic and acidic residues" evidence="1">
    <location>
        <begin position="70"/>
        <end position="82"/>
    </location>
</feature>
<evidence type="ECO:0000313" key="2">
    <source>
        <dbReference type="EMBL" id="GIY41630.1"/>
    </source>
</evidence>
<evidence type="ECO:0000313" key="3">
    <source>
        <dbReference type="Proteomes" id="UP001054945"/>
    </source>
</evidence>
<protein>
    <submittedName>
        <fullName evidence="2">Uncharacterized protein</fullName>
    </submittedName>
</protein>
<comment type="caution">
    <text evidence="2">The sequence shown here is derived from an EMBL/GenBank/DDBJ whole genome shotgun (WGS) entry which is preliminary data.</text>
</comment>
<sequence>MPQYPPLPNTKLERLPSSSSTSEKCCLADLLRRNKDIRVRLKSTSIYGSWILKQMRRCVNNSQSCGNNTEKPKDPTPNSKHVEFPDEYLVRNSSNDVYRRMLTKEDKKLVGKQFDLTYSKHICNLSLCTKVNPKSALLPNKYKKEGFTPLDDNTPVCDPYSKRKMFCS</sequence>
<accession>A0AAV4TA46</accession>
<feature type="region of interest" description="Disordered" evidence="1">
    <location>
        <begin position="62"/>
        <end position="82"/>
    </location>
</feature>
<proteinExistence type="predicted"/>
<gene>
    <name evidence="2" type="ORF">CEXT_530551</name>
</gene>
<dbReference type="Proteomes" id="UP001054945">
    <property type="component" value="Unassembled WGS sequence"/>
</dbReference>
<reference evidence="2 3" key="1">
    <citation type="submission" date="2021-06" db="EMBL/GenBank/DDBJ databases">
        <title>Caerostris extrusa draft genome.</title>
        <authorList>
            <person name="Kono N."/>
            <person name="Arakawa K."/>
        </authorList>
    </citation>
    <scope>NUCLEOTIDE SEQUENCE [LARGE SCALE GENOMIC DNA]</scope>
</reference>
<evidence type="ECO:0000256" key="1">
    <source>
        <dbReference type="SAM" id="MobiDB-lite"/>
    </source>
</evidence>
<organism evidence="2 3">
    <name type="scientific">Caerostris extrusa</name>
    <name type="common">Bark spider</name>
    <name type="synonym">Caerostris bankana</name>
    <dbReference type="NCBI Taxonomy" id="172846"/>
    <lineage>
        <taxon>Eukaryota</taxon>
        <taxon>Metazoa</taxon>
        <taxon>Ecdysozoa</taxon>
        <taxon>Arthropoda</taxon>
        <taxon>Chelicerata</taxon>
        <taxon>Arachnida</taxon>
        <taxon>Araneae</taxon>
        <taxon>Araneomorphae</taxon>
        <taxon>Entelegynae</taxon>
        <taxon>Araneoidea</taxon>
        <taxon>Araneidae</taxon>
        <taxon>Caerostris</taxon>
    </lineage>
</organism>
<name>A0AAV4TA46_CAEEX</name>
<keyword evidence="3" id="KW-1185">Reference proteome</keyword>
<dbReference type="AlphaFoldDB" id="A0AAV4TA46"/>